<name>A0ABN7M2W6_9BACT</name>
<dbReference type="EMBL" id="CAJNBJ010000017">
    <property type="protein sequence ID" value="CAE6779584.1"/>
    <property type="molecule type" value="Genomic_DNA"/>
</dbReference>
<gene>
    <name evidence="1" type="ORF">NSPZN2_40688</name>
</gene>
<comment type="caution">
    <text evidence="1">The sequence shown here is derived from an EMBL/GenBank/DDBJ whole genome shotgun (WGS) entry which is preliminary data.</text>
</comment>
<evidence type="ECO:0000313" key="1">
    <source>
        <dbReference type="EMBL" id="CAE6779584.1"/>
    </source>
</evidence>
<dbReference type="Proteomes" id="UP000675880">
    <property type="component" value="Unassembled WGS sequence"/>
</dbReference>
<proteinExistence type="predicted"/>
<evidence type="ECO:0000313" key="2">
    <source>
        <dbReference type="Proteomes" id="UP000675880"/>
    </source>
</evidence>
<keyword evidence="2" id="KW-1185">Reference proteome</keyword>
<protein>
    <submittedName>
        <fullName evidence="1">Conserved oligomeric Golgi complex component 8</fullName>
    </submittedName>
</protein>
<sequence length="116" mass="12914">MVGNSADQTKGEAMENQVNNAEKAQILSDAILGTDVPVEQLYGIVDVVSENRAALDDAGEFEELCWSQLDTDGVEGERLTLLNEARRLWRYPAIRAIAIETVRTRCYEELALNDVE</sequence>
<reference evidence="1 2" key="1">
    <citation type="submission" date="2021-02" db="EMBL/GenBank/DDBJ databases">
        <authorList>
            <person name="Han P."/>
        </authorList>
    </citation>
    <scope>NUCLEOTIDE SEQUENCE [LARGE SCALE GENOMIC DNA]</scope>
    <source>
        <strain evidence="1">Candidatus Nitrospira sp. ZN2</strain>
    </source>
</reference>
<organism evidence="1 2">
    <name type="scientific">Nitrospira defluvii</name>
    <dbReference type="NCBI Taxonomy" id="330214"/>
    <lineage>
        <taxon>Bacteria</taxon>
        <taxon>Pseudomonadati</taxon>
        <taxon>Nitrospirota</taxon>
        <taxon>Nitrospiria</taxon>
        <taxon>Nitrospirales</taxon>
        <taxon>Nitrospiraceae</taxon>
        <taxon>Nitrospira</taxon>
    </lineage>
</organism>
<accession>A0ABN7M2W6</accession>